<comment type="subcellular location">
    <subcellularLocation>
        <location evidence="1">Cell membrane</location>
        <topology evidence="1">Multi-pass membrane protein</topology>
    </subcellularLocation>
</comment>
<dbReference type="AlphaFoldDB" id="A0A4V3CYV8"/>
<feature type="transmembrane region" description="Helical" evidence="6">
    <location>
        <begin position="322"/>
        <end position="342"/>
    </location>
</feature>
<dbReference type="PANTHER" id="PTHR30482">
    <property type="entry name" value="HIGH-AFFINITY BRANCHED-CHAIN AMINO ACID TRANSPORT SYSTEM PERMEASE"/>
    <property type="match status" value="1"/>
</dbReference>
<evidence type="ECO:0000313" key="8">
    <source>
        <dbReference type="Proteomes" id="UP000295601"/>
    </source>
</evidence>
<evidence type="ECO:0000313" key="7">
    <source>
        <dbReference type="EMBL" id="TDP95678.1"/>
    </source>
</evidence>
<feature type="transmembrane region" description="Helical" evidence="6">
    <location>
        <begin position="233"/>
        <end position="253"/>
    </location>
</feature>
<keyword evidence="2" id="KW-1003">Cell membrane</keyword>
<sequence length="362" mass="38039">MTSPNSVPRRFPGIAIPEPLAKLWTLVVPLVVVWLFSFLASSISQTAAIDLGYALANLIIVVAMWTFIGNSGVLSFGHIAFVAVGAWTLSLLTIPATIKSSIMPDLFPFLSDAQATPLVALAIAAVAGGLVALLSGLALMRLNGLEAGIATFALLMLVVQILTYWKQVGPKAGQSMTGLPRSFDLQTVLLIALLVIALAWLYGQSRSARMLRASRDNIQAAPASGVRVTLHRVIAFTVSGALAAIGGAVWVQLNGVAQASQFSLDFTFTTIAMLVVGGMRSLWGAVVGTLAISALSHALSLLEKGVQLGDFMISLPSGSRLITLGAIMVIILIFRPAGLTGGREAMWPFRPKITRPGAQAAE</sequence>
<feature type="transmembrane region" description="Helical" evidence="6">
    <location>
        <begin position="147"/>
        <end position="165"/>
    </location>
</feature>
<evidence type="ECO:0000256" key="4">
    <source>
        <dbReference type="ARBA" id="ARBA00022989"/>
    </source>
</evidence>
<keyword evidence="4 6" id="KW-1133">Transmembrane helix</keyword>
<keyword evidence="3 6" id="KW-0812">Transmembrane</keyword>
<evidence type="ECO:0000256" key="5">
    <source>
        <dbReference type="ARBA" id="ARBA00023136"/>
    </source>
</evidence>
<dbReference type="OrthoDB" id="9814461at2"/>
<feature type="transmembrane region" description="Helical" evidence="6">
    <location>
        <begin position="118"/>
        <end position="140"/>
    </location>
</feature>
<gene>
    <name evidence="7" type="ORF">EDF62_0372</name>
</gene>
<dbReference type="Pfam" id="PF02653">
    <property type="entry name" value="BPD_transp_2"/>
    <property type="match status" value="1"/>
</dbReference>
<evidence type="ECO:0000256" key="6">
    <source>
        <dbReference type="SAM" id="Phobius"/>
    </source>
</evidence>
<dbReference type="InterPro" id="IPR043428">
    <property type="entry name" value="LivM-like"/>
</dbReference>
<keyword evidence="8" id="KW-1185">Reference proteome</keyword>
<name>A0A4V3CYV8_9MICO</name>
<dbReference type="EMBL" id="SNYA01000001">
    <property type="protein sequence ID" value="TDP95678.1"/>
    <property type="molecule type" value="Genomic_DNA"/>
</dbReference>
<feature type="transmembrane region" description="Helical" evidence="6">
    <location>
        <begin position="79"/>
        <end position="98"/>
    </location>
</feature>
<dbReference type="InterPro" id="IPR001851">
    <property type="entry name" value="ABC_transp_permease"/>
</dbReference>
<evidence type="ECO:0000256" key="2">
    <source>
        <dbReference type="ARBA" id="ARBA00022475"/>
    </source>
</evidence>
<feature type="transmembrane region" description="Helical" evidence="6">
    <location>
        <begin position="47"/>
        <end position="67"/>
    </location>
</feature>
<evidence type="ECO:0000256" key="1">
    <source>
        <dbReference type="ARBA" id="ARBA00004651"/>
    </source>
</evidence>
<evidence type="ECO:0000256" key="3">
    <source>
        <dbReference type="ARBA" id="ARBA00022692"/>
    </source>
</evidence>
<feature type="transmembrane region" description="Helical" evidence="6">
    <location>
        <begin position="21"/>
        <end position="41"/>
    </location>
</feature>
<dbReference type="GO" id="GO:0015658">
    <property type="term" value="F:branched-chain amino acid transmembrane transporter activity"/>
    <property type="evidence" value="ECO:0007669"/>
    <property type="project" value="InterPro"/>
</dbReference>
<dbReference type="GO" id="GO:0005886">
    <property type="term" value="C:plasma membrane"/>
    <property type="evidence" value="ECO:0007669"/>
    <property type="project" value="UniProtKB-SubCell"/>
</dbReference>
<dbReference type="CDD" id="cd06581">
    <property type="entry name" value="TM_PBP1_LivM_like"/>
    <property type="match status" value="1"/>
</dbReference>
<dbReference type="PANTHER" id="PTHR30482:SF1">
    <property type="entry name" value="BRANCHED-CHAIN AMINO ACID TRANSPORT PERMEASE PROTEIN LIVM-RELATED"/>
    <property type="match status" value="1"/>
</dbReference>
<comment type="caution">
    <text evidence="7">The sequence shown here is derived from an EMBL/GenBank/DDBJ whole genome shotgun (WGS) entry which is preliminary data.</text>
</comment>
<reference evidence="7 8" key="1">
    <citation type="submission" date="2019-03" db="EMBL/GenBank/DDBJ databases">
        <title>Genomic analyses of the natural microbiome of Caenorhabditis elegans.</title>
        <authorList>
            <person name="Samuel B."/>
        </authorList>
    </citation>
    <scope>NUCLEOTIDE SEQUENCE [LARGE SCALE GENOMIC DNA]</scope>
    <source>
        <strain evidence="7 8">JUb18</strain>
    </source>
</reference>
<keyword evidence="5 6" id="KW-0472">Membrane</keyword>
<dbReference type="RefSeq" id="WP_133615571.1">
    <property type="nucleotide sequence ID" value="NZ_CP080492.1"/>
</dbReference>
<feature type="transmembrane region" description="Helical" evidence="6">
    <location>
        <begin position="259"/>
        <end position="276"/>
    </location>
</feature>
<feature type="transmembrane region" description="Helical" evidence="6">
    <location>
        <begin position="185"/>
        <end position="203"/>
    </location>
</feature>
<dbReference type="Proteomes" id="UP000295601">
    <property type="component" value="Unassembled WGS sequence"/>
</dbReference>
<accession>A0A4V3CYV8</accession>
<proteinExistence type="predicted"/>
<feature type="transmembrane region" description="Helical" evidence="6">
    <location>
        <begin position="283"/>
        <end position="302"/>
    </location>
</feature>
<organism evidence="7 8">
    <name type="scientific">Leucobacter luti</name>
    <dbReference type="NCBI Taxonomy" id="340320"/>
    <lineage>
        <taxon>Bacteria</taxon>
        <taxon>Bacillati</taxon>
        <taxon>Actinomycetota</taxon>
        <taxon>Actinomycetes</taxon>
        <taxon>Micrococcales</taxon>
        <taxon>Microbacteriaceae</taxon>
        <taxon>Leucobacter</taxon>
    </lineage>
</organism>
<protein>
    <submittedName>
        <fullName evidence="7">Amino acid/amide ABC transporter membrane protein 2 (HAAT family)</fullName>
    </submittedName>
</protein>